<sequence length="989" mass="110073">MTKQLKFFRNRWKLLALLVGSLSLLVIVYEIINHDLVERQKQQQIQTIIKNTQSLSQLRKAVLVDAILSPGYEPTITNHDKPLGSRLPLSDKLTVSLSNLLGNREGIHVNVLSNLNFTNSFNPAIKNSEFLQSAWEQFNSSHSARKASEYRQELVVIGSKEILKVAIPDKLTAECVTCHVLATNQNTQGLRIGDTVGLIEANIPIVIESESSVTRSLVLTSYGFLVIASLVFFLFILTQRLRSLSGPKKHEIALTQIKQSNHVEVVKQAIAGIQDAAAILVEGQWLACNEALLKLFGSPSQTLLFQHPPDALIKLFKTDGSKTQLSFNGLYREALETKPIRLTAEISKLDGEISAINVSVVVINMANTNVFQVIFSDHERDGSAQENTINDQFERFLEGLKSFSESLEIGVGIADLNGITIYENAALTELTKGEAGDDISHKANLRDYYAPWALQKIEQEVMPGLLANGEWSGDLELRSRTGKVYQTREKFFYLYKNEKPHLIVDIIINISEHKKLQKALAESRRLASAASQSKNLFLANMSHEIRTPLNAILGYTDLLQRDNSMTEDNLSIIRTVSRSGKHLLTVIDGILDMSNVRSGKLALAEVDFDLHSLLHDIVATCKADIHSDVLELALQIDDEVSQYVYGDQSKLQQVLVNLIDNAIKFTQEGKILVQVSLIEDSLESIKLKFIVSDTGSGISQRNITKIFKPFNQTAERGVQEGTGLGLAISKKIIELMGGDISVASVLGEGSEFKVELRLLKSTAQHILQQGKPTDIIGFQSEQPLPSVLLVDDVAINRDLLNRVLKPLGFPIIEAGNGRQAVEVFKSQRPAIILMDVVMPEMDGIEATKKIRSLSGGDKVLIIAVTASAMDEEVSQIIEVGANHVQKKPIDLNALLRLIATHQKLKIIYQQQTIEESQFRNEIRLLEDKFILLPDEIRSEMKKALKVGQVARLRELVIPLQQVDVDVANAFEVMIDNYQLKELKSLYNKY</sequence>
<accession>A0A545T7H4</accession>
<keyword evidence="12" id="KW-1185">Reference proteome</keyword>
<dbReference type="InterPro" id="IPR004358">
    <property type="entry name" value="Sig_transdc_His_kin-like_C"/>
</dbReference>
<dbReference type="AlphaFoldDB" id="A0A545T7H4"/>
<dbReference type="SMART" id="SM00448">
    <property type="entry name" value="REC"/>
    <property type="match status" value="1"/>
</dbReference>
<dbReference type="OrthoDB" id="6724607at2"/>
<keyword evidence="3 7" id="KW-0597">Phosphoprotein</keyword>
<dbReference type="PANTHER" id="PTHR43047:SF64">
    <property type="entry name" value="HISTIDINE KINASE CONTAINING CHEY-HOMOLOGOUS RECEIVER DOMAIN AND PAS DOMAIN-RELATED"/>
    <property type="match status" value="1"/>
</dbReference>
<dbReference type="PANTHER" id="PTHR43047">
    <property type="entry name" value="TWO-COMPONENT HISTIDINE PROTEIN KINASE"/>
    <property type="match status" value="1"/>
</dbReference>
<dbReference type="InterPro" id="IPR003661">
    <property type="entry name" value="HisK_dim/P_dom"/>
</dbReference>
<dbReference type="Pfam" id="PF00512">
    <property type="entry name" value="HisKA"/>
    <property type="match status" value="1"/>
</dbReference>
<gene>
    <name evidence="11" type="ORF">FLL45_17165</name>
</gene>
<dbReference type="Proteomes" id="UP000317839">
    <property type="component" value="Unassembled WGS sequence"/>
</dbReference>
<evidence type="ECO:0000313" key="11">
    <source>
        <dbReference type="EMBL" id="TQV73177.1"/>
    </source>
</evidence>
<evidence type="ECO:0000256" key="8">
    <source>
        <dbReference type="SAM" id="Phobius"/>
    </source>
</evidence>
<feature type="transmembrane region" description="Helical" evidence="8">
    <location>
        <begin position="217"/>
        <end position="238"/>
    </location>
</feature>
<evidence type="ECO:0000256" key="5">
    <source>
        <dbReference type="ARBA" id="ARBA00022777"/>
    </source>
</evidence>
<reference evidence="11 12" key="1">
    <citation type="submission" date="2019-06" db="EMBL/GenBank/DDBJ databases">
        <title>Draft genome of Aliikangiella marina GYP-15.</title>
        <authorList>
            <person name="Wang G."/>
        </authorList>
    </citation>
    <scope>NUCLEOTIDE SEQUENCE [LARGE SCALE GENOMIC DNA]</scope>
    <source>
        <strain evidence="11 12">GYP-15</strain>
    </source>
</reference>
<evidence type="ECO:0000256" key="2">
    <source>
        <dbReference type="ARBA" id="ARBA00012438"/>
    </source>
</evidence>
<dbReference type="SMART" id="SM00387">
    <property type="entry name" value="HATPase_c"/>
    <property type="match status" value="1"/>
</dbReference>
<dbReference type="CDD" id="cd17546">
    <property type="entry name" value="REC_hyHK_CKI1_RcsC-like"/>
    <property type="match status" value="1"/>
</dbReference>
<dbReference type="Pfam" id="PF02518">
    <property type="entry name" value="HATPase_c"/>
    <property type="match status" value="1"/>
</dbReference>
<dbReference type="InterPro" id="IPR036890">
    <property type="entry name" value="HATPase_C_sf"/>
</dbReference>
<evidence type="ECO:0000259" key="9">
    <source>
        <dbReference type="PROSITE" id="PS50109"/>
    </source>
</evidence>
<organism evidence="11 12">
    <name type="scientific">Aliikangiella marina</name>
    <dbReference type="NCBI Taxonomy" id="1712262"/>
    <lineage>
        <taxon>Bacteria</taxon>
        <taxon>Pseudomonadati</taxon>
        <taxon>Pseudomonadota</taxon>
        <taxon>Gammaproteobacteria</taxon>
        <taxon>Oceanospirillales</taxon>
        <taxon>Pleioneaceae</taxon>
        <taxon>Aliikangiella</taxon>
    </lineage>
</organism>
<dbReference type="PROSITE" id="PS50110">
    <property type="entry name" value="RESPONSE_REGULATORY"/>
    <property type="match status" value="1"/>
</dbReference>
<evidence type="ECO:0000256" key="3">
    <source>
        <dbReference type="ARBA" id="ARBA00022553"/>
    </source>
</evidence>
<keyword evidence="8" id="KW-0472">Membrane</keyword>
<keyword evidence="4" id="KW-0808">Transferase</keyword>
<dbReference type="Pfam" id="PF00072">
    <property type="entry name" value="Response_reg"/>
    <property type="match status" value="1"/>
</dbReference>
<dbReference type="Gene3D" id="1.10.287.130">
    <property type="match status" value="1"/>
</dbReference>
<name>A0A545T7H4_9GAMM</name>
<proteinExistence type="predicted"/>
<evidence type="ECO:0000256" key="1">
    <source>
        <dbReference type="ARBA" id="ARBA00000085"/>
    </source>
</evidence>
<keyword evidence="8" id="KW-1133">Transmembrane helix</keyword>
<dbReference type="FunFam" id="3.30.565.10:FF:000010">
    <property type="entry name" value="Sensor histidine kinase RcsC"/>
    <property type="match status" value="1"/>
</dbReference>
<dbReference type="InterPro" id="IPR003594">
    <property type="entry name" value="HATPase_dom"/>
</dbReference>
<dbReference type="CDD" id="cd00082">
    <property type="entry name" value="HisKA"/>
    <property type="match status" value="1"/>
</dbReference>
<keyword evidence="6" id="KW-0902">Two-component regulatory system</keyword>
<dbReference type="InterPro" id="IPR005467">
    <property type="entry name" value="His_kinase_dom"/>
</dbReference>
<comment type="catalytic activity">
    <reaction evidence="1">
        <text>ATP + protein L-histidine = ADP + protein N-phospho-L-histidine.</text>
        <dbReference type="EC" id="2.7.13.3"/>
    </reaction>
</comment>
<dbReference type="EMBL" id="VIKR01000004">
    <property type="protein sequence ID" value="TQV73177.1"/>
    <property type="molecule type" value="Genomic_DNA"/>
</dbReference>
<keyword evidence="8" id="KW-0812">Transmembrane</keyword>
<dbReference type="CDD" id="cd16922">
    <property type="entry name" value="HATPase_EvgS-ArcB-TorS-like"/>
    <property type="match status" value="1"/>
</dbReference>
<dbReference type="GO" id="GO:0000155">
    <property type="term" value="F:phosphorelay sensor kinase activity"/>
    <property type="evidence" value="ECO:0007669"/>
    <property type="project" value="InterPro"/>
</dbReference>
<dbReference type="Gene3D" id="3.30.450.20">
    <property type="entry name" value="PAS domain"/>
    <property type="match status" value="1"/>
</dbReference>
<dbReference type="SUPFAM" id="SSF55874">
    <property type="entry name" value="ATPase domain of HSP90 chaperone/DNA topoisomerase II/histidine kinase"/>
    <property type="match status" value="1"/>
</dbReference>
<dbReference type="Gene3D" id="3.30.565.10">
    <property type="entry name" value="Histidine kinase-like ATPase, C-terminal domain"/>
    <property type="match status" value="1"/>
</dbReference>
<feature type="modified residue" description="4-aspartylphosphate" evidence="7">
    <location>
        <position position="835"/>
    </location>
</feature>
<dbReference type="SUPFAM" id="SSF52172">
    <property type="entry name" value="CheY-like"/>
    <property type="match status" value="1"/>
</dbReference>
<evidence type="ECO:0000313" key="12">
    <source>
        <dbReference type="Proteomes" id="UP000317839"/>
    </source>
</evidence>
<feature type="domain" description="Response regulatory" evidence="10">
    <location>
        <begin position="786"/>
        <end position="902"/>
    </location>
</feature>
<evidence type="ECO:0000259" key="10">
    <source>
        <dbReference type="PROSITE" id="PS50110"/>
    </source>
</evidence>
<dbReference type="Gene3D" id="3.40.50.2300">
    <property type="match status" value="1"/>
</dbReference>
<evidence type="ECO:0000256" key="6">
    <source>
        <dbReference type="ARBA" id="ARBA00023012"/>
    </source>
</evidence>
<dbReference type="InterPro" id="IPR035965">
    <property type="entry name" value="PAS-like_dom_sf"/>
</dbReference>
<dbReference type="SUPFAM" id="SSF55785">
    <property type="entry name" value="PYP-like sensor domain (PAS domain)"/>
    <property type="match status" value="1"/>
</dbReference>
<feature type="domain" description="Histidine kinase" evidence="9">
    <location>
        <begin position="540"/>
        <end position="760"/>
    </location>
</feature>
<evidence type="ECO:0000256" key="7">
    <source>
        <dbReference type="PROSITE-ProRule" id="PRU00169"/>
    </source>
</evidence>
<dbReference type="EC" id="2.7.13.3" evidence="2"/>
<protein>
    <recommendedName>
        <fullName evidence="2">histidine kinase</fullName>
        <ecNumber evidence="2">2.7.13.3</ecNumber>
    </recommendedName>
</protein>
<dbReference type="InterPro" id="IPR011006">
    <property type="entry name" value="CheY-like_superfamily"/>
</dbReference>
<dbReference type="InterPro" id="IPR036097">
    <property type="entry name" value="HisK_dim/P_sf"/>
</dbReference>
<dbReference type="PRINTS" id="PR00344">
    <property type="entry name" value="BCTRLSENSOR"/>
</dbReference>
<comment type="caution">
    <text evidence="11">The sequence shown here is derived from an EMBL/GenBank/DDBJ whole genome shotgun (WGS) entry which is preliminary data.</text>
</comment>
<evidence type="ECO:0000256" key="4">
    <source>
        <dbReference type="ARBA" id="ARBA00022679"/>
    </source>
</evidence>
<dbReference type="InterPro" id="IPR001789">
    <property type="entry name" value="Sig_transdc_resp-reg_receiver"/>
</dbReference>
<dbReference type="SMART" id="SM00388">
    <property type="entry name" value="HisKA"/>
    <property type="match status" value="1"/>
</dbReference>
<dbReference type="RefSeq" id="WP_142943309.1">
    <property type="nucleotide sequence ID" value="NZ_VIKR01000004.1"/>
</dbReference>
<keyword evidence="5" id="KW-0418">Kinase</keyword>
<dbReference type="PROSITE" id="PS50109">
    <property type="entry name" value="HIS_KIN"/>
    <property type="match status" value="1"/>
</dbReference>
<dbReference type="SUPFAM" id="SSF47384">
    <property type="entry name" value="Homodimeric domain of signal transducing histidine kinase"/>
    <property type="match status" value="1"/>
</dbReference>